<dbReference type="Gene3D" id="3.40.50.2300">
    <property type="match status" value="2"/>
</dbReference>
<dbReference type="PROSITE" id="PS50932">
    <property type="entry name" value="HTH_LACI_2"/>
    <property type="match status" value="1"/>
</dbReference>
<accession>A0ABT5TCV5</accession>
<evidence type="ECO:0000256" key="2">
    <source>
        <dbReference type="ARBA" id="ARBA00023015"/>
    </source>
</evidence>
<evidence type="ECO:0000256" key="1">
    <source>
        <dbReference type="ARBA" id="ARBA00022491"/>
    </source>
</evidence>
<sequence>MKKPTMMDVAARAGVSQATVSLILNGSPGAKFSDDTRRKVTSAAKEIGYRPVQRGLPQFAMTTNQIAFVVDELTSDPWMALAFEGAREFALQQGVSVSLSVCRGGKLLDEDLLREFVHQPVIGFIYGTILTRRITLRGPFQNLPTVLLNCYDGKRQLASVVPGDVEGGRKATQRLIAAGRRRIGFINGQDGIDASRDRLRGYRQALASSDITFDPDLVYNGNWEPPSGHDGTRAFLALDAPPDAIFCANDLMAIGCYEALKEAGLRIPQDVSVIGFDDREIALFMRPPLTTLVLPHFDMGAAAAEHLLDIVGGLPTRHSQIKVECELIDRASV</sequence>
<dbReference type="PANTHER" id="PTHR30146:SF148">
    <property type="entry name" value="HTH-TYPE TRANSCRIPTIONAL REPRESSOR PURR-RELATED"/>
    <property type="match status" value="1"/>
</dbReference>
<keyword evidence="3 6" id="KW-0238">DNA-binding</keyword>
<evidence type="ECO:0000259" key="5">
    <source>
        <dbReference type="PROSITE" id="PS50932"/>
    </source>
</evidence>
<dbReference type="Proteomes" id="UP001431784">
    <property type="component" value="Unassembled WGS sequence"/>
</dbReference>
<dbReference type="PROSITE" id="PS00356">
    <property type="entry name" value="HTH_LACI_1"/>
    <property type="match status" value="1"/>
</dbReference>
<evidence type="ECO:0000313" key="7">
    <source>
        <dbReference type="Proteomes" id="UP001431784"/>
    </source>
</evidence>
<name>A0ABT5TCV5_9RHOB</name>
<proteinExistence type="predicted"/>
<evidence type="ECO:0000256" key="4">
    <source>
        <dbReference type="ARBA" id="ARBA00023163"/>
    </source>
</evidence>
<protein>
    <submittedName>
        <fullName evidence="6">LacI family DNA-binding transcriptional regulator</fullName>
    </submittedName>
</protein>
<dbReference type="Pfam" id="PF13377">
    <property type="entry name" value="Peripla_BP_3"/>
    <property type="match status" value="1"/>
</dbReference>
<dbReference type="Gene3D" id="1.10.260.40">
    <property type="entry name" value="lambda repressor-like DNA-binding domains"/>
    <property type="match status" value="1"/>
</dbReference>
<dbReference type="SUPFAM" id="SSF47413">
    <property type="entry name" value="lambda repressor-like DNA-binding domains"/>
    <property type="match status" value="1"/>
</dbReference>
<evidence type="ECO:0000256" key="3">
    <source>
        <dbReference type="ARBA" id="ARBA00023125"/>
    </source>
</evidence>
<dbReference type="SMART" id="SM00354">
    <property type="entry name" value="HTH_LACI"/>
    <property type="match status" value="1"/>
</dbReference>
<feature type="domain" description="HTH lacI-type" evidence="5">
    <location>
        <begin position="4"/>
        <end position="58"/>
    </location>
</feature>
<keyword evidence="2" id="KW-0805">Transcription regulation</keyword>
<dbReference type="InterPro" id="IPR028082">
    <property type="entry name" value="Peripla_BP_I"/>
</dbReference>
<organism evidence="6 7">
    <name type="scientific">Roseinatronobacter alkalisoli</name>
    <dbReference type="NCBI Taxonomy" id="3028235"/>
    <lineage>
        <taxon>Bacteria</taxon>
        <taxon>Pseudomonadati</taxon>
        <taxon>Pseudomonadota</taxon>
        <taxon>Alphaproteobacteria</taxon>
        <taxon>Rhodobacterales</taxon>
        <taxon>Paracoccaceae</taxon>
        <taxon>Roseinatronobacter</taxon>
    </lineage>
</organism>
<evidence type="ECO:0000313" key="6">
    <source>
        <dbReference type="EMBL" id="MDD7972831.1"/>
    </source>
</evidence>
<dbReference type="SUPFAM" id="SSF53822">
    <property type="entry name" value="Periplasmic binding protein-like I"/>
    <property type="match status" value="1"/>
</dbReference>
<dbReference type="CDD" id="cd01392">
    <property type="entry name" value="HTH_LacI"/>
    <property type="match status" value="1"/>
</dbReference>
<dbReference type="InterPro" id="IPR046335">
    <property type="entry name" value="LacI/GalR-like_sensor"/>
</dbReference>
<reference evidence="6" key="1">
    <citation type="submission" date="2023-02" db="EMBL/GenBank/DDBJ databases">
        <title>Description of Roseinatronobacter alkalisoli sp. nov., an alkaliphilic bacerium isolated from soda soil.</title>
        <authorList>
            <person name="Wei W."/>
        </authorList>
    </citation>
    <scope>NUCLEOTIDE SEQUENCE</scope>
    <source>
        <strain evidence="6">HJB301</strain>
    </source>
</reference>
<keyword evidence="1" id="KW-0678">Repressor</keyword>
<keyword evidence="4" id="KW-0804">Transcription</keyword>
<dbReference type="Pfam" id="PF00356">
    <property type="entry name" value="LacI"/>
    <property type="match status" value="1"/>
</dbReference>
<dbReference type="PANTHER" id="PTHR30146">
    <property type="entry name" value="LACI-RELATED TRANSCRIPTIONAL REPRESSOR"/>
    <property type="match status" value="1"/>
</dbReference>
<dbReference type="InterPro" id="IPR010982">
    <property type="entry name" value="Lambda_DNA-bd_dom_sf"/>
</dbReference>
<gene>
    <name evidence="6" type="ORF">PUT78_17190</name>
</gene>
<keyword evidence="7" id="KW-1185">Reference proteome</keyword>
<dbReference type="CDD" id="cd06288">
    <property type="entry name" value="PBP1_sucrose_transcription_regulator"/>
    <property type="match status" value="1"/>
</dbReference>
<comment type="caution">
    <text evidence="6">The sequence shown here is derived from an EMBL/GenBank/DDBJ whole genome shotgun (WGS) entry which is preliminary data.</text>
</comment>
<dbReference type="GO" id="GO:0003677">
    <property type="term" value="F:DNA binding"/>
    <property type="evidence" value="ECO:0007669"/>
    <property type="project" value="UniProtKB-KW"/>
</dbReference>
<dbReference type="InterPro" id="IPR000843">
    <property type="entry name" value="HTH_LacI"/>
</dbReference>
<dbReference type="EMBL" id="JAQZSM010000020">
    <property type="protein sequence ID" value="MDD7972831.1"/>
    <property type="molecule type" value="Genomic_DNA"/>
</dbReference>